<dbReference type="PIRSF" id="PIRSF002097">
    <property type="entry name" value="DNA-binding_Fis"/>
    <property type="match status" value="1"/>
</dbReference>
<dbReference type="PRINTS" id="PR01590">
    <property type="entry name" value="HTHFIS"/>
</dbReference>
<comment type="caution">
    <text evidence="5">The sequence shown here is derived from an EMBL/GenBank/DDBJ whole genome shotgun (WGS) entry which is preliminary data.</text>
</comment>
<proteinExistence type="inferred from homology"/>
<dbReference type="RefSeq" id="WP_109061739.1">
    <property type="nucleotide sequence ID" value="NZ_QETA01000003.1"/>
</dbReference>
<accession>A0A2V1K1K7</accession>
<dbReference type="InterPro" id="IPR050207">
    <property type="entry name" value="Trans_regulatory_Fis"/>
</dbReference>
<feature type="domain" description="DNA binding HTH" evidence="4">
    <location>
        <begin position="39"/>
        <end position="74"/>
    </location>
</feature>
<dbReference type="SUPFAM" id="SSF46689">
    <property type="entry name" value="Homeodomain-like"/>
    <property type="match status" value="1"/>
</dbReference>
<evidence type="ECO:0000256" key="1">
    <source>
        <dbReference type="ARBA" id="ARBA00008559"/>
    </source>
</evidence>
<dbReference type="InterPro" id="IPR009057">
    <property type="entry name" value="Homeodomain-like_sf"/>
</dbReference>
<evidence type="ECO:0000259" key="4">
    <source>
        <dbReference type="Pfam" id="PF02954"/>
    </source>
</evidence>
<dbReference type="InterPro" id="IPR002197">
    <property type="entry name" value="HTH_Fis"/>
</dbReference>
<comment type="similarity">
    <text evidence="1">Belongs to the transcriptional regulatory Fis family.</text>
</comment>
<dbReference type="PANTHER" id="PTHR47918">
    <property type="entry name" value="DNA-BINDING PROTEIN FIS"/>
    <property type="match status" value="1"/>
</dbReference>
<dbReference type="Pfam" id="PF02954">
    <property type="entry name" value="HTH_8"/>
    <property type="match status" value="1"/>
</dbReference>
<dbReference type="GO" id="GO:0006355">
    <property type="term" value="P:regulation of DNA-templated transcription"/>
    <property type="evidence" value="ECO:0007669"/>
    <property type="project" value="InterPro"/>
</dbReference>
<reference evidence="6" key="1">
    <citation type="submission" date="2018-05" db="EMBL/GenBank/DDBJ databases">
        <authorList>
            <person name="Li Y."/>
        </authorList>
    </citation>
    <scope>NUCLEOTIDE SEQUENCE [LARGE SCALE GENOMIC DNA]</scope>
    <source>
        <strain evidence="6">3d-2-2</strain>
    </source>
</reference>
<dbReference type="AlphaFoldDB" id="A0A2V1K1K7"/>
<dbReference type="Gene3D" id="1.10.10.60">
    <property type="entry name" value="Homeodomain-like"/>
    <property type="match status" value="1"/>
</dbReference>
<dbReference type="InterPro" id="IPR005412">
    <property type="entry name" value="Fis_DNA-bd"/>
</dbReference>
<evidence type="ECO:0000313" key="6">
    <source>
        <dbReference type="Proteomes" id="UP000245212"/>
    </source>
</evidence>
<gene>
    <name evidence="5" type="ORF">DD235_09025</name>
</gene>
<organism evidence="5 6">
    <name type="scientific">Corticimicrobacter populi</name>
    <dbReference type="NCBI Taxonomy" id="2175229"/>
    <lineage>
        <taxon>Bacteria</taxon>
        <taxon>Pseudomonadati</taxon>
        <taxon>Pseudomonadota</taxon>
        <taxon>Betaproteobacteria</taxon>
        <taxon>Burkholderiales</taxon>
        <taxon>Alcaligenaceae</taxon>
        <taxon>Corticimicrobacter</taxon>
    </lineage>
</organism>
<protein>
    <recommendedName>
        <fullName evidence="3">Putative Fis-like DNA-binding protein</fullName>
    </recommendedName>
</protein>
<sequence>MSKNPNILEHCVRESLEQYLADLGEGGTPHDMWEMVMRCVEKPVLEVALHHAQGNQSRAAEYLGMTRNTLRKKLLAHQLLD</sequence>
<evidence type="ECO:0000256" key="3">
    <source>
        <dbReference type="ARBA" id="ARBA00029540"/>
    </source>
</evidence>
<keyword evidence="6" id="KW-1185">Reference proteome</keyword>
<keyword evidence="2" id="KW-0238">DNA-binding</keyword>
<evidence type="ECO:0000256" key="2">
    <source>
        <dbReference type="ARBA" id="ARBA00023125"/>
    </source>
</evidence>
<dbReference type="EMBL" id="QETA01000003">
    <property type="protein sequence ID" value="PWF23125.1"/>
    <property type="molecule type" value="Genomic_DNA"/>
</dbReference>
<name>A0A2V1K1K7_9BURK</name>
<evidence type="ECO:0000313" key="5">
    <source>
        <dbReference type="EMBL" id="PWF23125.1"/>
    </source>
</evidence>
<dbReference type="Proteomes" id="UP000245212">
    <property type="component" value="Unassembled WGS sequence"/>
</dbReference>
<dbReference type="PANTHER" id="PTHR47918:SF1">
    <property type="entry name" value="DNA-BINDING PROTEIN FIS"/>
    <property type="match status" value="1"/>
</dbReference>
<dbReference type="GO" id="GO:0043565">
    <property type="term" value="F:sequence-specific DNA binding"/>
    <property type="evidence" value="ECO:0007669"/>
    <property type="project" value="InterPro"/>
</dbReference>